<sequence length="207" mass="22133">MQPVKIAFLTTLTLLSVFGCNQEEPTSVAPVKATTIRNLAADPAQINPQTGQPVGATNKFTLFSLKDGVTVANSDSATNKWDIGFRATTLIINGGSIRSGRGGAFIHTGTFDELKTIPAGTTFATDESPAQLAIPTGSGKGWYNYANTLITPIPGRVLLIRTGDGNYAKVEILSYYKDAPATPTATSEGRYYTFRYVYQPDGSQNLN</sequence>
<evidence type="ECO:0008006" key="3">
    <source>
        <dbReference type="Google" id="ProtNLM"/>
    </source>
</evidence>
<keyword evidence="2" id="KW-1185">Reference proteome</keyword>
<gene>
    <name evidence="1" type="ORF">F5984_16755</name>
</gene>
<proteinExistence type="predicted"/>
<dbReference type="CDD" id="cd12105">
    <property type="entry name" value="HmuY"/>
    <property type="match status" value="1"/>
</dbReference>
<dbReference type="PROSITE" id="PS51257">
    <property type="entry name" value="PROKAR_LIPOPROTEIN"/>
    <property type="match status" value="1"/>
</dbReference>
<organism evidence="1 2">
    <name type="scientific">Rudanella paleaurantiibacter</name>
    <dbReference type="NCBI Taxonomy" id="2614655"/>
    <lineage>
        <taxon>Bacteria</taxon>
        <taxon>Pseudomonadati</taxon>
        <taxon>Bacteroidota</taxon>
        <taxon>Cytophagia</taxon>
        <taxon>Cytophagales</taxon>
        <taxon>Cytophagaceae</taxon>
        <taxon>Rudanella</taxon>
    </lineage>
</organism>
<comment type="caution">
    <text evidence="1">The sequence shown here is derived from an EMBL/GenBank/DDBJ whole genome shotgun (WGS) entry which is preliminary data.</text>
</comment>
<accession>A0A7J5TXD1</accession>
<dbReference type="RefSeq" id="WP_152125360.1">
    <property type="nucleotide sequence ID" value="NZ_WELI01000006.1"/>
</dbReference>
<dbReference type="InterPro" id="IPR025921">
    <property type="entry name" value="HmuY"/>
</dbReference>
<dbReference type="EMBL" id="WELI01000006">
    <property type="protein sequence ID" value="KAB7729280.1"/>
    <property type="molecule type" value="Genomic_DNA"/>
</dbReference>
<reference evidence="1 2" key="1">
    <citation type="submission" date="2019-10" db="EMBL/GenBank/DDBJ databases">
        <title>Rudanella paleaurantiibacter sp. nov., isolated from sludge.</title>
        <authorList>
            <person name="Xu S.Q."/>
        </authorList>
    </citation>
    <scope>NUCLEOTIDE SEQUENCE [LARGE SCALE GENOMIC DNA]</scope>
    <source>
        <strain evidence="1 2">HX-22-17</strain>
    </source>
</reference>
<dbReference type="Proteomes" id="UP000488299">
    <property type="component" value="Unassembled WGS sequence"/>
</dbReference>
<evidence type="ECO:0000313" key="2">
    <source>
        <dbReference type="Proteomes" id="UP000488299"/>
    </source>
</evidence>
<dbReference type="AlphaFoldDB" id="A0A7J5TXD1"/>
<name>A0A7J5TXD1_9BACT</name>
<protein>
    <recommendedName>
        <fullName evidence="3">HmuY family protein</fullName>
    </recommendedName>
</protein>
<evidence type="ECO:0000313" key="1">
    <source>
        <dbReference type="EMBL" id="KAB7729280.1"/>
    </source>
</evidence>